<feature type="transmembrane region" description="Helical" evidence="1">
    <location>
        <begin position="21"/>
        <end position="46"/>
    </location>
</feature>
<accession>A0ABV6CJ31</accession>
<name>A0ABV6CJ31_9RHOB</name>
<comment type="caution">
    <text evidence="2">The sequence shown here is derived from an EMBL/GenBank/DDBJ whole genome shotgun (WGS) entry which is preliminary data.</text>
</comment>
<sequence length="118" mass="12874">MLMFSHDLKEWLAHAQLLAQRMAILIVLLSATLAACATLAAVLGILPWIDLSVLISGKPFHLGMPVQLTLTIFLLGLTAFLPSSARVMALEVSHRQFKTSMEDVARAYHAAHAADRRG</sequence>
<gene>
    <name evidence="2" type="ORF">ACFFIZ_10650</name>
</gene>
<dbReference type="EMBL" id="JBHLWQ010000097">
    <property type="protein sequence ID" value="MFC0200759.1"/>
    <property type="molecule type" value="Genomic_DNA"/>
</dbReference>
<keyword evidence="3" id="KW-1185">Reference proteome</keyword>
<keyword evidence="1" id="KW-1133">Transmembrane helix</keyword>
<evidence type="ECO:0000256" key="1">
    <source>
        <dbReference type="SAM" id="Phobius"/>
    </source>
</evidence>
<keyword evidence="1" id="KW-0472">Membrane</keyword>
<protein>
    <submittedName>
        <fullName evidence="2">Uncharacterized protein</fullName>
    </submittedName>
</protein>
<reference evidence="2 3" key="1">
    <citation type="submission" date="2024-09" db="EMBL/GenBank/DDBJ databases">
        <authorList>
            <person name="Sun Q."/>
            <person name="Mori K."/>
        </authorList>
    </citation>
    <scope>NUCLEOTIDE SEQUENCE [LARGE SCALE GENOMIC DNA]</scope>
    <source>
        <strain evidence="2 3">CCM 7904</strain>
    </source>
</reference>
<evidence type="ECO:0000313" key="3">
    <source>
        <dbReference type="Proteomes" id="UP001589795"/>
    </source>
</evidence>
<proteinExistence type="predicted"/>
<feature type="transmembrane region" description="Helical" evidence="1">
    <location>
        <begin position="66"/>
        <end position="89"/>
    </location>
</feature>
<dbReference type="Proteomes" id="UP001589795">
    <property type="component" value="Unassembled WGS sequence"/>
</dbReference>
<evidence type="ECO:0000313" key="2">
    <source>
        <dbReference type="EMBL" id="MFC0200759.1"/>
    </source>
</evidence>
<keyword evidence="1" id="KW-0812">Transmembrane</keyword>
<organism evidence="2 3">
    <name type="scientific">Paracoccus rhizosphaerae</name>
    <dbReference type="NCBI Taxonomy" id="1133347"/>
    <lineage>
        <taxon>Bacteria</taxon>
        <taxon>Pseudomonadati</taxon>
        <taxon>Pseudomonadota</taxon>
        <taxon>Alphaproteobacteria</taxon>
        <taxon>Rhodobacterales</taxon>
        <taxon>Paracoccaceae</taxon>
        <taxon>Paracoccus</taxon>
    </lineage>
</organism>